<keyword evidence="2" id="KW-1185">Reference proteome</keyword>
<protein>
    <submittedName>
        <fullName evidence="1">Uncharacterized protein</fullName>
    </submittedName>
</protein>
<accession>A0ABP0JYJ1</accession>
<organism evidence="1 2">
    <name type="scientific">Durusdinium trenchii</name>
    <dbReference type="NCBI Taxonomy" id="1381693"/>
    <lineage>
        <taxon>Eukaryota</taxon>
        <taxon>Sar</taxon>
        <taxon>Alveolata</taxon>
        <taxon>Dinophyceae</taxon>
        <taxon>Suessiales</taxon>
        <taxon>Symbiodiniaceae</taxon>
        <taxon>Durusdinium</taxon>
    </lineage>
</organism>
<proteinExistence type="predicted"/>
<dbReference type="Proteomes" id="UP001642464">
    <property type="component" value="Unassembled WGS sequence"/>
</dbReference>
<reference evidence="1 2" key="1">
    <citation type="submission" date="2024-02" db="EMBL/GenBank/DDBJ databases">
        <authorList>
            <person name="Chen Y."/>
            <person name="Shah S."/>
            <person name="Dougan E. K."/>
            <person name="Thang M."/>
            <person name="Chan C."/>
        </authorList>
    </citation>
    <scope>NUCLEOTIDE SEQUENCE [LARGE SCALE GENOMIC DNA]</scope>
</reference>
<comment type="caution">
    <text evidence="1">The sequence shown here is derived from an EMBL/GenBank/DDBJ whole genome shotgun (WGS) entry which is preliminary data.</text>
</comment>
<name>A0ABP0JYJ1_9DINO</name>
<dbReference type="EMBL" id="CAXAMM010009025">
    <property type="protein sequence ID" value="CAK9019173.1"/>
    <property type="molecule type" value="Genomic_DNA"/>
</dbReference>
<evidence type="ECO:0000313" key="1">
    <source>
        <dbReference type="EMBL" id="CAK9019173.1"/>
    </source>
</evidence>
<evidence type="ECO:0000313" key="2">
    <source>
        <dbReference type="Proteomes" id="UP001642464"/>
    </source>
</evidence>
<sequence>MESCGNVCNWTLCGEWLRPNLGPGLCQQPRSNCIREEFLDNLHVLPLEEREPLWIYFAGDSTGRQLWAAFLKDVANINLGNTKQEVKKLVNKCPKAPKPDKDFERFVNAQVRQAGLMYPKWTTVGGHACDWIAIIGQRPVRVTFDFRRPRQ</sequence>
<gene>
    <name evidence="1" type="ORF">SCF082_LOCUS14402</name>
</gene>